<dbReference type="OrthoDB" id="4458215at2"/>
<protein>
    <submittedName>
        <fullName evidence="1">Uncharacterized protein</fullName>
    </submittedName>
</protein>
<dbReference type="AlphaFoldDB" id="A0A383S9Q5"/>
<evidence type="ECO:0000313" key="1">
    <source>
        <dbReference type="EMBL" id="SYZ34099.1"/>
    </source>
</evidence>
<dbReference type="EMBL" id="UNQJ01000018">
    <property type="protein sequence ID" value="SYZ34099.1"/>
    <property type="molecule type" value="Genomic_DNA"/>
</dbReference>
<sequence length="159" mass="17927">MTTGQPDEHHDEQQELLALRRARMRKELADLEYHRQLLRAVSQTSHDQVAEELRLAPESLAAELKKAHYTPIPKQGYTSAGPYEVCQRYAAGELNREELMAQLIAWPYVPMGEDMFTSPGDDLIVLPAGTIDELYRAARRGLIDVDVCEAVFDAVYGRG</sequence>
<evidence type="ECO:0000313" key="2">
    <source>
        <dbReference type="Proteomes" id="UP000263928"/>
    </source>
</evidence>
<keyword evidence="2" id="KW-1185">Reference proteome</keyword>
<dbReference type="Proteomes" id="UP000263928">
    <property type="component" value="Unassembled WGS sequence"/>
</dbReference>
<proteinExistence type="predicted"/>
<reference evidence="2" key="1">
    <citation type="submission" date="2018-08" db="EMBL/GenBank/DDBJ databases">
        <authorList>
            <person name="Hornung B."/>
        </authorList>
    </citation>
    <scope>NUCLEOTIDE SEQUENCE [LARGE SCALE GENOMIC DNA]</scope>
</reference>
<gene>
    <name evidence="1" type="ORF">PROPAUS_2101</name>
</gene>
<accession>A0A383S9Q5</accession>
<name>A0A383S9Q5_9ACTN</name>
<organism evidence="1 2">
    <name type="scientific">Propionibacterium australiense</name>
    <dbReference type="NCBI Taxonomy" id="119981"/>
    <lineage>
        <taxon>Bacteria</taxon>
        <taxon>Bacillati</taxon>
        <taxon>Actinomycetota</taxon>
        <taxon>Actinomycetes</taxon>
        <taxon>Propionibacteriales</taxon>
        <taxon>Propionibacteriaceae</taxon>
        <taxon>Propionibacterium</taxon>
    </lineage>
</organism>
<dbReference type="RefSeq" id="WP_126464126.1">
    <property type="nucleotide sequence ID" value="NZ_LR134442.1"/>
</dbReference>